<comment type="caution">
    <text evidence="2">The sequence shown here is derived from an EMBL/GenBank/DDBJ whole genome shotgun (WGS) entry which is preliminary data.</text>
</comment>
<name>A0AAV5UY86_9BILA</name>
<accession>A0AAV5UY86</accession>
<keyword evidence="1" id="KW-1133">Transmembrane helix</keyword>
<gene>
    <name evidence="2" type="ORF">PFISCL1PPCAC_2748</name>
</gene>
<evidence type="ECO:0000313" key="3">
    <source>
        <dbReference type="Proteomes" id="UP001432322"/>
    </source>
</evidence>
<proteinExistence type="predicted"/>
<feature type="transmembrane region" description="Helical" evidence="1">
    <location>
        <begin position="6"/>
        <end position="21"/>
    </location>
</feature>
<feature type="non-terminal residue" evidence="2">
    <location>
        <position position="1"/>
    </location>
</feature>
<keyword evidence="3" id="KW-1185">Reference proteome</keyword>
<organism evidence="2 3">
    <name type="scientific">Pristionchus fissidentatus</name>
    <dbReference type="NCBI Taxonomy" id="1538716"/>
    <lineage>
        <taxon>Eukaryota</taxon>
        <taxon>Metazoa</taxon>
        <taxon>Ecdysozoa</taxon>
        <taxon>Nematoda</taxon>
        <taxon>Chromadorea</taxon>
        <taxon>Rhabditida</taxon>
        <taxon>Rhabditina</taxon>
        <taxon>Diplogasteromorpha</taxon>
        <taxon>Diplogasteroidea</taxon>
        <taxon>Neodiplogasteridae</taxon>
        <taxon>Pristionchus</taxon>
    </lineage>
</organism>
<dbReference type="Proteomes" id="UP001432322">
    <property type="component" value="Unassembled WGS sequence"/>
</dbReference>
<sequence>LDFPFIPTFILPYVRFFLLFLTRMTHRLVRSFWCAAVIVVLATALECHTTTVIGSHTTFSLDVECDMNVQHCMRVREDTQEVREKQQEAAFCAPQGYKCAALLPRCGHNEPTPCCCNTALCNGVGVTAGLTTVITVAVLMLEGR</sequence>
<evidence type="ECO:0008006" key="4">
    <source>
        <dbReference type="Google" id="ProtNLM"/>
    </source>
</evidence>
<evidence type="ECO:0000313" key="2">
    <source>
        <dbReference type="EMBL" id="GMT11451.1"/>
    </source>
</evidence>
<keyword evidence="1" id="KW-0472">Membrane</keyword>
<reference evidence="2" key="1">
    <citation type="submission" date="2023-10" db="EMBL/GenBank/DDBJ databases">
        <title>Genome assembly of Pristionchus species.</title>
        <authorList>
            <person name="Yoshida K."/>
            <person name="Sommer R.J."/>
        </authorList>
    </citation>
    <scope>NUCLEOTIDE SEQUENCE</scope>
    <source>
        <strain evidence="2">RS5133</strain>
    </source>
</reference>
<protein>
    <recommendedName>
        <fullName evidence="4">UPAR/Ly6 domain-containing protein</fullName>
    </recommendedName>
</protein>
<dbReference type="AlphaFoldDB" id="A0AAV5UY86"/>
<evidence type="ECO:0000256" key="1">
    <source>
        <dbReference type="SAM" id="Phobius"/>
    </source>
</evidence>
<dbReference type="EMBL" id="BTSY01000001">
    <property type="protein sequence ID" value="GMT11451.1"/>
    <property type="molecule type" value="Genomic_DNA"/>
</dbReference>
<keyword evidence="1" id="KW-0812">Transmembrane</keyword>